<feature type="compositionally biased region" description="Polar residues" evidence="1">
    <location>
        <begin position="28"/>
        <end position="52"/>
    </location>
</feature>
<evidence type="ECO:0000313" key="3">
    <source>
        <dbReference type="Proteomes" id="UP000479000"/>
    </source>
</evidence>
<dbReference type="Proteomes" id="UP000479000">
    <property type="component" value="Unassembled WGS sequence"/>
</dbReference>
<dbReference type="AlphaFoldDB" id="A0A6H5GX55"/>
<feature type="non-terminal residue" evidence="2">
    <location>
        <position position="52"/>
    </location>
</feature>
<proteinExistence type="predicted"/>
<evidence type="ECO:0000256" key="1">
    <source>
        <dbReference type="SAM" id="MobiDB-lite"/>
    </source>
</evidence>
<gene>
    <name evidence="2" type="ORF">NTEN_LOCUS13177</name>
</gene>
<evidence type="ECO:0000313" key="2">
    <source>
        <dbReference type="EMBL" id="CAB0007931.1"/>
    </source>
</evidence>
<sequence>MRTGRRRAPASVGAILSRPRRPRASSSQSTENRPSTSTSRIWVDTAQTAVYN</sequence>
<keyword evidence="3" id="KW-1185">Reference proteome</keyword>
<name>A0A6H5GX55_9HEMI</name>
<accession>A0A6H5GX55</accession>
<feature type="region of interest" description="Disordered" evidence="1">
    <location>
        <begin position="1"/>
        <end position="52"/>
    </location>
</feature>
<organism evidence="2 3">
    <name type="scientific">Nesidiocoris tenuis</name>
    <dbReference type="NCBI Taxonomy" id="355587"/>
    <lineage>
        <taxon>Eukaryota</taxon>
        <taxon>Metazoa</taxon>
        <taxon>Ecdysozoa</taxon>
        <taxon>Arthropoda</taxon>
        <taxon>Hexapoda</taxon>
        <taxon>Insecta</taxon>
        <taxon>Pterygota</taxon>
        <taxon>Neoptera</taxon>
        <taxon>Paraneoptera</taxon>
        <taxon>Hemiptera</taxon>
        <taxon>Heteroptera</taxon>
        <taxon>Panheteroptera</taxon>
        <taxon>Cimicomorpha</taxon>
        <taxon>Miridae</taxon>
        <taxon>Dicyphina</taxon>
        <taxon>Nesidiocoris</taxon>
    </lineage>
</organism>
<reference evidence="2 3" key="1">
    <citation type="submission" date="2020-02" db="EMBL/GenBank/DDBJ databases">
        <authorList>
            <person name="Ferguson B K."/>
        </authorList>
    </citation>
    <scope>NUCLEOTIDE SEQUENCE [LARGE SCALE GENOMIC DNA]</scope>
</reference>
<protein>
    <submittedName>
        <fullName evidence="2">Uncharacterized protein</fullName>
    </submittedName>
</protein>
<dbReference type="EMBL" id="CADCXU010019826">
    <property type="protein sequence ID" value="CAB0007931.1"/>
    <property type="molecule type" value="Genomic_DNA"/>
</dbReference>